<dbReference type="RefSeq" id="WP_034322659.1">
    <property type="nucleotide sequence ID" value="NZ_JBCMYH010000011.1"/>
</dbReference>
<evidence type="ECO:0000259" key="7">
    <source>
        <dbReference type="Pfam" id="PF00483"/>
    </source>
</evidence>
<sequence>MNIKKAVIPAAGLGTRFLPATKAQPKEMLPIVDKPAIQYIVEEAVESGIEDILIITGRNKKSIEDHFDRSIELEQNLLEKGKNEQLAEIRHIAEMANIHYIRQKEPLGLGHAVLCARHFTGNDPFAVLLGDDVMVSDKPALSQLMEVYEDKQTEVIGVQQVDRLDVSKYGMIRPARLEGHVFEVTDLVEKPAIHEAPSDLAVMGRYLLTPSIFSVLERIGRGAGNEIQLTDALKEIAHQSPIYAKRLDGLRFDVGDKLGCFKAATEIGLMRHDMRPAMLAYIESILMREAKQA</sequence>
<dbReference type="eggNOG" id="COG1210">
    <property type="taxonomic scope" value="Bacteria"/>
</dbReference>
<evidence type="ECO:0000256" key="2">
    <source>
        <dbReference type="ARBA" id="ARBA00012415"/>
    </source>
</evidence>
<comment type="similarity">
    <text evidence="1 6">Belongs to the UDPGP type 2 family.</text>
</comment>
<evidence type="ECO:0000256" key="6">
    <source>
        <dbReference type="RuleBase" id="RU361259"/>
    </source>
</evidence>
<protein>
    <recommendedName>
        <fullName evidence="2 6">UTP--glucose-1-phosphate uridylyltransferase</fullName>
        <ecNumber evidence="2 6">2.7.7.9</ecNumber>
    </recommendedName>
    <alternativeName>
        <fullName evidence="6">UDP-glucose pyrophosphorylase</fullName>
    </alternativeName>
</protein>
<evidence type="ECO:0000256" key="3">
    <source>
        <dbReference type="ARBA" id="ARBA00022679"/>
    </source>
</evidence>
<dbReference type="GO" id="GO:0003983">
    <property type="term" value="F:UTP:glucose-1-phosphate uridylyltransferase activity"/>
    <property type="evidence" value="ECO:0007669"/>
    <property type="project" value="UniProtKB-EC"/>
</dbReference>
<dbReference type="InterPro" id="IPR029044">
    <property type="entry name" value="Nucleotide-diphossugar_trans"/>
</dbReference>
<dbReference type="PANTHER" id="PTHR43197:SF1">
    <property type="entry name" value="UTP--GLUCOSE-1-PHOSPHATE URIDYLYLTRANSFERASE"/>
    <property type="match status" value="1"/>
</dbReference>
<evidence type="ECO:0000256" key="5">
    <source>
        <dbReference type="ARBA" id="ARBA00048128"/>
    </source>
</evidence>
<dbReference type="EMBL" id="JOTP01000014">
    <property type="protein sequence ID" value="KEP25921.1"/>
    <property type="molecule type" value="Genomic_DNA"/>
</dbReference>
<comment type="catalytic activity">
    <reaction evidence="5 6">
        <text>alpha-D-glucose 1-phosphate + UTP + H(+) = UDP-alpha-D-glucose + diphosphate</text>
        <dbReference type="Rhea" id="RHEA:19889"/>
        <dbReference type="ChEBI" id="CHEBI:15378"/>
        <dbReference type="ChEBI" id="CHEBI:33019"/>
        <dbReference type="ChEBI" id="CHEBI:46398"/>
        <dbReference type="ChEBI" id="CHEBI:58601"/>
        <dbReference type="ChEBI" id="CHEBI:58885"/>
        <dbReference type="EC" id="2.7.7.9"/>
    </reaction>
</comment>
<dbReference type="AlphaFoldDB" id="A0A081L9J5"/>
<dbReference type="NCBIfam" id="TIGR01099">
    <property type="entry name" value="galU"/>
    <property type="match status" value="1"/>
</dbReference>
<dbReference type="Gene3D" id="3.90.550.10">
    <property type="entry name" value="Spore Coat Polysaccharide Biosynthesis Protein SpsA, Chain A"/>
    <property type="match status" value="1"/>
</dbReference>
<name>A0A081L9J5_9BACI</name>
<organism evidence="8 9">
    <name type="scientific">Bacillus zhangzhouensis</name>
    <dbReference type="NCBI Taxonomy" id="1178540"/>
    <lineage>
        <taxon>Bacteria</taxon>
        <taxon>Bacillati</taxon>
        <taxon>Bacillota</taxon>
        <taxon>Bacilli</taxon>
        <taxon>Bacillales</taxon>
        <taxon>Bacillaceae</taxon>
        <taxon>Bacillus</taxon>
    </lineage>
</organism>
<evidence type="ECO:0000256" key="1">
    <source>
        <dbReference type="ARBA" id="ARBA00006890"/>
    </source>
</evidence>
<dbReference type="Pfam" id="PF00483">
    <property type="entry name" value="NTP_transferase"/>
    <property type="match status" value="1"/>
</dbReference>
<dbReference type="GO" id="GO:0006011">
    <property type="term" value="P:UDP-alpha-D-glucose metabolic process"/>
    <property type="evidence" value="ECO:0007669"/>
    <property type="project" value="InterPro"/>
</dbReference>
<dbReference type="InterPro" id="IPR005771">
    <property type="entry name" value="GalU_uridylyltTrfase_bac/arc"/>
</dbReference>
<dbReference type="SUPFAM" id="SSF53448">
    <property type="entry name" value="Nucleotide-diphospho-sugar transferases"/>
    <property type="match status" value="1"/>
</dbReference>
<accession>A0A081L9J5</accession>
<evidence type="ECO:0000256" key="4">
    <source>
        <dbReference type="ARBA" id="ARBA00022695"/>
    </source>
</evidence>
<dbReference type="CDD" id="cd02541">
    <property type="entry name" value="UGPase_prokaryotic"/>
    <property type="match status" value="1"/>
</dbReference>
<dbReference type="Proteomes" id="UP000028091">
    <property type="component" value="Unassembled WGS sequence"/>
</dbReference>
<comment type="caution">
    <text evidence="8">The sequence shown here is derived from an EMBL/GenBank/DDBJ whole genome shotgun (WGS) entry which is preliminary data.</text>
</comment>
<reference evidence="8 9" key="1">
    <citation type="submission" date="2012-09" db="EMBL/GenBank/DDBJ databases">
        <title>Genome Sequence of Bacillus sp. DW5-4.</title>
        <authorList>
            <person name="Lai Q."/>
            <person name="Liu Y."/>
            <person name="Shao Z."/>
        </authorList>
    </citation>
    <scope>NUCLEOTIDE SEQUENCE [LARGE SCALE GENOMIC DNA]</scope>
    <source>
        <strain evidence="8 9">DW5-4</strain>
    </source>
</reference>
<dbReference type="OrthoDB" id="9803871at2"/>
<keyword evidence="4 6" id="KW-0548">Nucleotidyltransferase</keyword>
<gene>
    <name evidence="8" type="ORF">BA70_04630</name>
</gene>
<proteinExistence type="inferred from homology"/>
<dbReference type="PANTHER" id="PTHR43197">
    <property type="entry name" value="UTP--GLUCOSE-1-PHOSPHATE URIDYLYLTRANSFERASE"/>
    <property type="match status" value="1"/>
</dbReference>
<dbReference type="EC" id="2.7.7.9" evidence="2 6"/>
<keyword evidence="3 6" id="KW-0808">Transferase</keyword>
<keyword evidence="9" id="KW-1185">Reference proteome</keyword>
<feature type="domain" description="Nucleotidyl transferase" evidence="7">
    <location>
        <begin position="5"/>
        <end position="259"/>
    </location>
</feature>
<dbReference type="InterPro" id="IPR005835">
    <property type="entry name" value="NTP_transferase_dom"/>
</dbReference>
<evidence type="ECO:0000313" key="9">
    <source>
        <dbReference type="Proteomes" id="UP000028091"/>
    </source>
</evidence>
<evidence type="ECO:0000313" key="8">
    <source>
        <dbReference type="EMBL" id="KEP25921.1"/>
    </source>
</evidence>